<organism evidence="3">
    <name type="scientific">Culex tarsalis</name>
    <name type="common">Encephalitis mosquito</name>
    <dbReference type="NCBI Taxonomy" id="7177"/>
    <lineage>
        <taxon>Eukaryota</taxon>
        <taxon>Metazoa</taxon>
        <taxon>Ecdysozoa</taxon>
        <taxon>Arthropoda</taxon>
        <taxon>Hexapoda</taxon>
        <taxon>Insecta</taxon>
        <taxon>Pterygota</taxon>
        <taxon>Neoptera</taxon>
        <taxon>Endopterygota</taxon>
        <taxon>Diptera</taxon>
        <taxon>Nematocera</taxon>
        <taxon>Culicoidea</taxon>
        <taxon>Culicidae</taxon>
        <taxon>Culicinae</taxon>
        <taxon>Culicini</taxon>
        <taxon>Culex</taxon>
        <taxon>Culex</taxon>
    </lineage>
</organism>
<dbReference type="AlphaFoldDB" id="A0A1Q3F5S5"/>
<dbReference type="EMBL" id="GFDL01012133">
    <property type="protein sequence ID" value="JAV22912.1"/>
    <property type="molecule type" value="Transcribed_RNA"/>
</dbReference>
<dbReference type="InterPro" id="IPR019525">
    <property type="entry name" value="Nrf1_NLS/DNA-bd_dimer"/>
</dbReference>
<name>A0A1Q3F5S5_CULTA</name>
<proteinExistence type="predicted"/>
<feature type="region of interest" description="Disordered" evidence="1">
    <location>
        <begin position="604"/>
        <end position="638"/>
    </location>
</feature>
<feature type="compositionally biased region" description="Low complexity" evidence="1">
    <location>
        <begin position="604"/>
        <end position="620"/>
    </location>
</feature>
<dbReference type="Pfam" id="PF10491">
    <property type="entry name" value="Nrf1_DNA-bind"/>
    <property type="match status" value="1"/>
</dbReference>
<feature type="domain" description="Nuclear respiratory factor 1 NLS/DNA-binding dimerisation" evidence="2">
    <location>
        <begin position="8"/>
        <end position="103"/>
    </location>
</feature>
<protein>
    <recommendedName>
        <fullName evidence="2">Nuclear respiratory factor 1 NLS/DNA-binding dimerisation domain-containing protein</fullName>
    </recommendedName>
</protein>
<evidence type="ECO:0000259" key="2">
    <source>
        <dbReference type="Pfam" id="PF10491"/>
    </source>
</evidence>
<evidence type="ECO:0000313" key="3">
    <source>
        <dbReference type="EMBL" id="JAV22912.1"/>
    </source>
</evidence>
<reference evidence="3" key="1">
    <citation type="submission" date="2017-01" db="EMBL/GenBank/DDBJ databases">
        <title>A deep insight into the sialotranscriptome of adult male and female Cluex tarsalis mosquitoes.</title>
        <authorList>
            <person name="Ribeiro J.M."/>
            <person name="Moreira F."/>
            <person name="Bernard K.A."/>
            <person name="Calvo E."/>
        </authorList>
    </citation>
    <scope>NUCLEOTIDE SEQUENCE</scope>
    <source>
        <strain evidence="3">Kern County</strain>
        <tissue evidence="3">Salivary glands</tissue>
    </source>
</reference>
<sequence>MDQGNCKNMVSNLPLLFTGGYPTSLEKITEVQLEKFIPFMVQCSLGFIQIATSEEYSEPEWWPGDLDFTIPFRRPTTFIGNWLEKMRELVVICYSFHKCVFLLRFCTDLATYEPATLRFINNYNSTTSLYERRTNKLLVTFRNENMLYDQPQQTSNRKCLLPKSSSSQQLDTQQEQMVEPAFFDIYLCDDCDAELYSYDAFLEHEKACRISKMTPEEDDDDDDDVIFCGDDTLPFPIIADNKTADSGERNMSAFLFNFNLLNRNNPLPIRTAEATVEAASSTNVNLFEDSTGKLRRITRRTRGTVTLSKCTSIPLSSPCGQFLLKSIKTIMSKDYQIERLERIERFCYAPPLVKDGAVVTNRPKWMLKNKMNANVTISHKRGPEEQDFCHDYKFPRRQLSKKCKRRNFHFYNKLLLNRCKPCAIILERLTVQEIENRNFNIRLNHAASSASAAPENALEIDASKEFVVIDCIDLCSSDEEECPSDFSIKEQVCARDIEHIPKRNNQFDEVDSGKLNFSCPDACKSYNNNEPLRSTFGPSIRLNTEDRITEDKTVIETNRITLSAVENLSKVKENRVNDWLNAAAEPENSVLSTVPEVSSASSSAIATNNNSSSSPKPLSSVRIKKTSRCSTGRYLEQQ</sequence>
<evidence type="ECO:0000256" key="1">
    <source>
        <dbReference type="SAM" id="MobiDB-lite"/>
    </source>
</evidence>
<accession>A0A1Q3F5S5</accession>